<sequence length="313" mass="35813">MTVFLDFRLKQIADYRCIDKWPDAETFERLLQRAEGLFIWITTVCDYIASRISPDQELEQLLDDTRHGQLPPEEKIDSLYAAIMAKCDWDDIHFTSGYATSMGLLVVQQTPLTIDSLGRLCPTKHTVQQILLPVGSLVTGLMDAEQPAQILHGSYRDYLIGRAREPQRIVPEVHHQLLALYCMEFAGAALGLSRMAECEYSENWNPDGAPPPTVPEFLEEIHWYAVNFWMVHLTEILHWDASMTGTVTNFLTNKLTHWIEFMVSKLTYQSLIPLHKWTQVSVIPSKSPRSAHQSFTRLLPLDLSRHPVSGSHR</sequence>
<accession>A0AAD7B2D8</accession>
<organism evidence="1 2">
    <name type="scientific">Roridomyces roridus</name>
    <dbReference type="NCBI Taxonomy" id="1738132"/>
    <lineage>
        <taxon>Eukaryota</taxon>
        <taxon>Fungi</taxon>
        <taxon>Dikarya</taxon>
        <taxon>Basidiomycota</taxon>
        <taxon>Agaricomycotina</taxon>
        <taxon>Agaricomycetes</taxon>
        <taxon>Agaricomycetidae</taxon>
        <taxon>Agaricales</taxon>
        <taxon>Marasmiineae</taxon>
        <taxon>Mycenaceae</taxon>
        <taxon>Roridomyces</taxon>
    </lineage>
</organism>
<reference evidence="1" key="1">
    <citation type="submission" date="2023-03" db="EMBL/GenBank/DDBJ databases">
        <title>Massive genome expansion in bonnet fungi (Mycena s.s.) driven by repeated elements and novel gene families across ecological guilds.</title>
        <authorList>
            <consortium name="Lawrence Berkeley National Laboratory"/>
            <person name="Harder C.B."/>
            <person name="Miyauchi S."/>
            <person name="Viragh M."/>
            <person name="Kuo A."/>
            <person name="Thoen E."/>
            <person name="Andreopoulos B."/>
            <person name="Lu D."/>
            <person name="Skrede I."/>
            <person name="Drula E."/>
            <person name="Henrissat B."/>
            <person name="Morin E."/>
            <person name="Kohler A."/>
            <person name="Barry K."/>
            <person name="LaButti K."/>
            <person name="Morin E."/>
            <person name="Salamov A."/>
            <person name="Lipzen A."/>
            <person name="Mereny Z."/>
            <person name="Hegedus B."/>
            <person name="Baldrian P."/>
            <person name="Stursova M."/>
            <person name="Weitz H."/>
            <person name="Taylor A."/>
            <person name="Grigoriev I.V."/>
            <person name="Nagy L.G."/>
            <person name="Martin F."/>
            <person name="Kauserud H."/>
        </authorList>
    </citation>
    <scope>NUCLEOTIDE SEQUENCE</scope>
    <source>
        <strain evidence="1">9284</strain>
    </source>
</reference>
<dbReference type="Proteomes" id="UP001221142">
    <property type="component" value="Unassembled WGS sequence"/>
</dbReference>
<dbReference type="EMBL" id="JARKIF010000048">
    <property type="protein sequence ID" value="KAJ7607757.1"/>
    <property type="molecule type" value="Genomic_DNA"/>
</dbReference>
<evidence type="ECO:0000313" key="1">
    <source>
        <dbReference type="EMBL" id="KAJ7607757.1"/>
    </source>
</evidence>
<comment type="caution">
    <text evidence="1">The sequence shown here is derived from an EMBL/GenBank/DDBJ whole genome shotgun (WGS) entry which is preliminary data.</text>
</comment>
<evidence type="ECO:0000313" key="2">
    <source>
        <dbReference type="Proteomes" id="UP001221142"/>
    </source>
</evidence>
<dbReference type="PANTHER" id="PTHR10039">
    <property type="entry name" value="AMELOGENIN"/>
    <property type="match status" value="1"/>
</dbReference>
<gene>
    <name evidence="1" type="ORF">FB45DRAFT_947673</name>
</gene>
<dbReference type="AlphaFoldDB" id="A0AAD7B2D8"/>
<protein>
    <submittedName>
        <fullName evidence="1">Uncharacterized protein</fullName>
    </submittedName>
</protein>
<name>A0AAD7B2D8_9AGAR</name>
<proteinExistence type="predicted"/>
<dbReference type="PANTHER" id="PTHR10039:SF14">
    <property type="entry name" value="NACHT DOMAIN-CONTAINING PROTEIN"/>
    <property type="match status" value="1"/>
</dbReference>
<keyword evidence="2" id="KW-1185">Reference proteome</keyword>